<organism evidence="2 3">
    <name type="scientific">Sphingomonas gilva</name>
    <dbReference type="NCBI Taxonomy" id="2305907"/>
    <lineage>
        <taxon>Bacteria</taxon>
        <taxon>Pseudomonadati</taxon>
        <taxon>Pseudomonadota</taxon>
        <taxon>Alphaproteobacteria</taxon>
        <taxon>Sphingomonadales</taxon>
        <taxon>Sphingomonadaceae</taxon>
        <taxon>Sphingomonas</taxon>
    </lineage>
</organism>
<dbReference type="Gene3D" id="3.30.1460.30">
    <property type="entry name" value="YgaC/TfoX-N like chaperone"/>
    <property type="match status" value="1"/>
</dbReference>
<dbReference type="SUPFAM" id="SSF159894">
    <property type="entry name" value="YgaC/TfoX-N like"/>
    <property type="match status" value="1"/>
</dbReference>
<dbReference type="RefSeq" id="WP_118863971.1">
    <property type="nucleotide sequence ID" value="NZ_QWLV01000003.1"/>
</dbReference>
<accession>A0A396S2V5</accession>
<proteinExistence type="predicted"/>
<keyword evidence="3" id="KW-1185">Reference proteome</keyword>
<comment type="caution">
    <text evidence="2">The sequence shown here is derived from an EMBL/GenBank/DDBJ whole genome shotgun (WGS) entry which is preliminary data.</text>
</comment>
<gene>
    <name evidence="2" type="ORF">D1610_09725</name>
</gene>
<dbReference type="InterPro" id="IPR007076">
    <property type="entry name" value="TfoX_N"/>
</dbReference>
<dbReference type="Proteomes" id="UP000266693">
    <property type="component" value="Unassembled WGS sequence"/>
</dbReference>
<name>A0A396S2V5_9SPHN</name>
<evidence type="ECO:0000259" key="1">
    <source>
        <dbReference type="Pfam" id="PF04993"/>
    </source>
</evidence>
<evidence type="ECO:0000313" key="2">
    <source>
        <dbReference type="EMBL" id="RHW17705.1"/>
    </source>
</evidence>
<protein>
    <submittedName>
        <fullName evidence="2">TfoX family protein</fullName>
    </submittedName>
</protein>
<feature type="domain" description="TfoX N-terminal" evidence="1">
    <location>
        <begin position="13"/>
        <end position="105"/>
    </location>
</feature>
<dbReference type="Pfam" id="PF04993">
    <property type="entry name" value="TfoX_N"/>
    <property type="match status" value="1"/>
</dbReference>
<reference evidence="2 3" key="1">
    <citation type="submission" date="2018-08" db="EMBL/GenBank/DDBJ databases">
        <title>The multiple taxonomic identification of Sphingomonas gilva.</title>
        <authorList>
            <person name="Zhu D."/>
            <person name="Zheng S."/>
        </authorList>
    </citation>
    <scope>NUCLEOTIDE SEQUENCE [LARGE SCALE GENOMIC DNA]</scope>
    <source>
        <strain evidence="2 3">ZDH117</strain>
    </source>
</reference>
<sequence length="111" mass="12323">MSLDTGLVDWVVEAMAPVGTVTWRRMMSGATFYCDGTVFAIVARDALWFKADRQSDAEWDAAGAERFSMTDKNGQIKSMNYRRAPDDCYDDADALRLWGSLGLEAGTRARA</sequence>
<dbReference type="AlphaFoldDB" id="A0A396S2V5"/>
<dbReference type="EMBL" id="QWLV01000003">
    <property type="protein sequence ID" value="RHW17705.1"/>
    <property type="molecule type" value="Genomic_DNA"/>
</dbReference>
<dbReference type="OrthoDB" id="1524907at2"/>
<evidence type="ECO:0000313" key="3">
    <source>
        <dbReference type="Proteomes" id="UP000266693"/>
    </source>
</evidence>